<dbReference type="RefSeq" id="WP_055745401.1">
    <property type="nucleotide sequence ID" value="NZ_LJJB01000010.1"/>
</dbReference>
<accession>A0ABR5N6U2</accession>
<gene>
    <name evidence="1" type="ORF">AN963_15250</name>
</gene>
<evidence type="ECO:0000313" key="1">
    <source>
        <dbReference type="EMBL" id="KQL46320.1"/>
    </source>
</evidence>
<dbReference type="EMBL" id="LJJB01000010">
    <property type="protein sequence ID" value="KQL46320.1"/>
    <property type="molecule type" value="Genomic_DNA"/>
</dbReference>
<keyword evidence="2" id="KW-1185">Reference proteome</keyword>
<protein>
    <recommendedName>
        <fullName evidence="3">DUF2642 domain-containing protein</fullName>
    </recommendedName>
</protein>
<comment type="caution">
    <text evidence="1">The sequence shown here is derived from an EMBL/GenBank/DDBJ whole genome shotgun (WGS) entry which is preliminary data.</text>
</comment>
<reference evidence="1 2" key="1">
    <citation type="submission" date="2015-09" db="EMBL/GenBank/DDBJ databases">
        <title>Genome sequencing project for genomic taxonomy and phylogenomics of Bacillus-like bacteria.</title>
        <authorList>
            <person name="Liu B."/>
            <person name="Wang J."/>
            <person name="Zhu Y."/>
            <person name="Liu G."/>
            <person name="Chen Q."/>
            <person name="Chen Z."/>
            <person name="Lan J."/>
            <person name="Che J."/>
            <person name="Ge C."/>
            <person name="Shi H."/>
            <person name="Pan Z."/>
            <person name="Liu X."/>
        </authorList>
    </citation>
    <scope>NUCLEOTIDE SEQUENCE [LARGE SCALE GENOMIC DNA]</scope>
    <source>
        <strain evidence="1 2">DSM 8552</strain>
    </source>
</reference>
<name>A0ABR5N6U2_BRECH</name>
<sequence>MKYLESMVGKTVDLDISGSIRRTGVLIDYGIDVVVIYDGSNYLYVPFGHIRNVRQSATSITAFIESEQDRVQTENDLSYHKILLESQSMLCQIFLSKTLSISGYVTHVYQDYFVFSSPVHHTLFIPNFHLKWLIPYPEISTAHTHSHSSHNTHPSPVKFARTFEEQLKRMIGSIVAFDLGSNPEMVGLLQNVRYHTAEVVTANQKQFYWNLQHIKTAHFADR</sequence>
<evidence type="ECO:0008006" key="3">
    <source>
        <dbReference type="Google" id="ProtNLM"/>
    </source>
</evidence>
<proteinExistence type="predicted"/>
<evidence type="ECO:0000313" key="2">
    <source>
        <dbReference type="Proteomes" id="UP000051063"/>
    </source>
</evidence>
<organism evidence="1 2">
    <name type="scientific">Brevibacillus choshinensis</name>
    <dbReference type="NCBI Taxonomy" id="54911"/>
    <lineage>
        <taxon>Bacteria</taxon>
        <taxon>Bacillati</taxon>
        <taxon>Bacillota</taxon>
        <taxon>Bacilli</taxon>
        <taxon>Bacillales</taxon>
        <taxon>Paenibacillaceae</taxon>
        <taxon>Brevibacillus</taxon>
    </lineage>
</organism>
<dbReference type="Proteomes" id="UP000051063">
    <property type="component" value="Unassembled WGS sequence"/>
</dbReference>